<dbReference type="EMBL" id="JAVRHT010000049">
    <property type="protein sequence ID" value="MDT0633066.1"/>
    <property type="molecule type" value="Genomic_DNA"/>
</dbReference>
<dbReference type="Gene3D" id="2.60.120.10">
    <property type="entry name" value="Jelly Rolls"/>
    <property type="match status" value="1"/>
</dbReference>
<gene>
    <name evidence="1" type="ORF">RM540_15025</name>
</gene>
<comment type="caution">
    <text evidence="1">The sequence shown here is derived from an EMBL/GenBank/DDBJ whole genome shotgun (WGS) entry which is preliminary data.</text>
</comment>
<dbReference type="InterPro" id="IPR014710">
    <property type="entry name" value="RmlC-like_jellyroll"/>
</dbReference>
<dbReference type="RefSeq" id="WP_311665588.1">
    <property type="nucleotide sequence ID" value="NZ_JAVRHT010000049.1"/>
</dbReference>
<accession>A0ABU3BV87</accession>
<name>A0ABU3BV87_9BACT</name>
<reference evidence="1 2" key="1">
    <citation type="submission" date="2023-09" db="EMBL/GenBank/DDBJ databases">
        <authorList>
            <person name="Rey-Velasco X."/>
        </authorList>
    </citation>
    <scope>NUCLEOTIDE SEQUENCE [LARGE SCALE GENOMIC DNA]</scope>
    <source>
        <strain evidence="1 2">F394</strain>
    </source>
</reference>
<keyword evidence="2" id="KW-1185">Reference proteome</keyword>
<sequence length="259" mass="27648">MRTLAFSLALCTLALGCQDAPDDAAVADRPAPLVTEPVQPPEAADPETLGGDLPSYAARLLSGPYVEASYFALPPGASVAMQNGENWVVYAYSDASVTVDDAPTEWAAGSAAFYDAPTRITNAGDADAQLLFFERWANPLPDRREDPDEDIRFPYELTQIDRIDSPAVDVLVSNDDVGVALVTLAPGESLPPHSAFSRVVVALSEFEEERSQGDEFGGDSPDVRVQGEAGSVSWETARNYAVENVGATPSETLVVAYYE</sequence>
<protein>
    <submittedName>
        <fullName evidence="1">Uncharacterized protein</fullName>
    </submittedName>
</protein>
<dbReference type="PROSITE" id="PS51257">
    <property type="entry name" value="PROKAR_LIPOPROTEIN"/>
    <property type="match status" value="1"/>
</dbReference>
<organism evidence="1 2">
    <name type="scientific">Rubrivirga litoralis</name>
    <dbReference type="NCBI Taxonomy" id="3075598"/>
    <lineage>
        <taxon>Bacteria</taxon>
        <taxon>Pseudomonadati</taxon>
        <taxon>Rhodothermota</taxon>
        <taxon>Rhodothermia</taxon>
        <taxon>Rhodothermales</taxon>
        <taxon>Rubricoccaceae</taxon>
        <taxon>Rubrivirga</taxon>
    </lineage>
</organism>
<dbReference type="Proteomes" id="UP001267426">
    <property type="component" value="Unassembled WGS sequence"/>
</dbReference>
<evidence type="ECO:0000313" key="2">
    <source>
        <dbReference type="Proteomes" id="UP001267426"/>
    </source>
</evidence>
<proteinExistence type="predicted"/>
<evidence type="ECO:0000313" key="1">
    <source>
        <dbReference type="EMBL" id="MDT0633066.1"/>
    </source>
</evidence>